<feature type="non-terminal residue" evidence="1">
    <location>
        <position position="1"/>
    </location>
</feature>
<organism evidence="1 2">
    <name type="scientific">Podospora australis</name>
    <dbReference type="NCBI Taxonomy" id="1536484"/>
    <lineage>
        <taxon>Eukaryota</taxon>
        <taxon>Fungi</taxon>
        <taxon>Dikarya</taxon>
        <taxon>Ascomycota</taxon>
        <taxon>Pezizomycotina</taxon>
        <taxon>Sordariomycetes</taxon>
        <taxon>Sordariomycetidae</taxon>
        <taxon>Sordariales</taxon>
        <taxon>Podosporaceae</taxon>
        <taxon>Podospora</taxon>
    </lineage>
</organism>
<dbReference type="Proteomes" id="UP001302126">
    <property type="component" value="Unassembled WGS sequence"/>
</dbReference>
<accession>A0AAN6WP93</accession>
<comment type="caution">
    <text evidence="1">The sequence shown here is derived from an EMBL/GenBank/DDBJ whole genome shotgun (WGS) entry which is preliminary data.</text>
</comment>
<evidence type="ECO:0000313" key="2">
    <source>
        <dbReference type="Proteomes" id="UP001302126"/>
    </source>
</evidence>
<protein>
    <submittedName>
        <fullName evidence="1">Uncharacterized protein</fullName>
    </submittedName>
</protein>
<sequence length="140" mass="15698">KREEGRKGPRPSVWAKVAVCTGKVGLGLATEVLSRSLEDFAKDKSPKASREVRLTLDLDSDEVGPDAECVYYLLLAKYISPNGVEQEDPMQLFYVSGIVVQRVKQGTTDVFERLGFFKWDIGRPASQGYQFGNRRTVRLI</sequence>
<keyword evidence="2" id="KW-1185">Reference proteome</keyword>
<dbReference type="EMBL" id="MU864444">
    <property type="protein sequence ID" value="KAK4185610.1"/>
    <property type="molecule type" value="Genomic_DNA"/>
</dbReference>
<evidence type="ECO:0000313" key="1">
    <source>
        <dbReference type="EMBL" id="KAK4185610.1"/>
    </source>
</evidence>
<gene>
    <name evidence="1" type="ORF">QBC35DRAFT_556025</name>
</gene>
<dbReference type="AlphaFoldDB" id="A0AAN6WP93"/>
<name>A0AAN6WP93_9PEZI</name>
<reference evidence="1" key="2">
    <citation type="submission" date="2023-05" db="EMBL/GenBank/DDBJ databases">
        <authorList>
            <consortium name="Lawrence Berkeley National Laboratory"/>
            <person name="Steindorff A."/>
            <person name="Hensen N."/>
            <person name="Bonometti L."/>
            <person name="Westerberg I."/>
            <person name="Brannstrom I.O."/>
            <person name="Guillou S."/>
            <person name="Cros-Aarteil S."/>
            <person name="Calhoun S."/>
            <person name="Haridas S."/>
            <person name="Kuo A."/>
            <person name="Mondo S."/>
            <person name="Pangilinan J."/>
            <person name="Riley R."/>
            <person name="Labutti K."/>
            <person name="Andreopoulos B."/>
            <person name="Lipzen A."/>
            <person name="Chen C."/>
            <person name="Yanf M."/>
            <person name="Daum C."/>
            <person name="Ng V."/>
            <person name="Clum A."/>
            <person name="Ohm R."/>
            <person name="Martin F."/>
            <person name="Silar P."/>
            <person name="Natvig D."/>
            <person name="Lalanne C."/>
            <person name="Gautier V."/>
            <person name="Ament-Velasquez S.L."/>
            <person name="Kruys A."/>
            <person name="Hutchinson M.I."/>
            <person name="Powell A.J."/>
            <person name="Barry K."/>
            <person name="Miller A.N."/>
            <person name="Grigoriev I.V."/>
            <person name="Debuchy R."/>
            <person name="Gladieux P."/>
            <person name="Thoren M.H."/>
            <person name="Johannesson H."/>
        </authorList>
    </citation>
    <scope>NUCLEOTIDE SEQUENCE</scope>
    <source>
        <strain evidence="1">PSN309</strain>
    </source>
</reference>
<reference evidence="1" key="1">
    <citation type="journal article" date="2023" name="Mol. Phylogenet. Evol.">
        <title>Genome-scale phylogeny and comparative genomics of the fungal order Sordariales.</title>
        <authorList>
            <person name="Hensen N."/>
            <person name="Bonometti L."/>
            <person name="Westerberg I."/>
            <person name="Brannstrom I.O."/>
            <person name="Guillou S."/>
            <person name="Cros-Aarteil S."/>
            <person name="Calhoun S."/>
            <person name="Haridas S."/>
            <person name="Kuo A."/>
            <person name="Mondo S."/>
            <person name="Pangilinan J."/>
            <person name="Riley R."/>
            <person name="LaButti K."/>
            <person name="Andreopoulos B."/>
            <person name="Lipzen A."/>
            <person name="Chen C."/>
            <person name="Yan M."/>
            <person name="Daum C."/>
            <person name="Ng V."/>
            <person name="Clum A."/>
            <person name="Steindorff A."/>
            <person name="Ohm R.A."/>
            <person name="Martin F."/>
            <person name="Silar P."/>
            <person name="Natvig D.O."/>
            <person name="Lalanne C."/>
            <person name="Gautier V."/>
            <person name="Ament-Velasquez S.L."/>
            <person name="Kruys A."/>
            <person name="Hutchinson M.I."/>
            <person name="Powell A.J."/>
            <person name="Barry K."/>
            <person name="Miller A.N."/>
            <person name="Grigoriev I.V."/>
            <person name="Debuchy R."/>
            <person name="Gladieux P."/>
            <person name="Hiltunen Thoren M."/>
            <person name="Johannesson H."/>
        </authorList>
    </citation>
    <scope>NUCLEOTIDE SEQUENCE</scope>
    <source>
        <strain evidence="1">PSN309</strain>
    </source>
</reference>
<proteinExistence type="predicted"/>